<keyword evidence="13 34" id="KW-0768">Sushi</keyword>
<dbReference type="PROSITE" id="PS01186">
    <property type="entry name" value="EGF_2"/>
    <property type="match status" value="1"/>
</dbReference>
<evidence type="ECO:0000256" key="20">
    <source>
        <dbReference type="ARBA" id="ARBA00023002"/>
    </source>
</evidence>
<feature type="domain" description="EGF-like" evidence="35">
    <location>
        <begin position="691"/>
        <end position="734"/>
    </location>
</feature>
<dbReference type="PANTHER" id="PTHR11475:SF60">
    <property type="entry name" value="THYROID PEROXIDASE"/>
    <property type="match status" value="1"/>
</dbReference>
<keyword evidence="18" id="KW-0106">Calcium</keyword>
<dbReference type="SUPFAM" id="SSF57196">
    <property type="entry name" value="EGF/Laminin"/>
    <property type="match status" value="1"/>
</dbReference>
<dbReference type="FunFam" id="2.10.25.10:FF:000038">
    <property type="entry name" value="Fibrillin 2"/>
    <property type="match status" value="1"/>
</dbReference>
<comment type="catalytic activity">
    <reaction evidence="30">
        <text>[thyroglobulin]-3-iodo-L-tyrosine + iodide + H2O2 + H(+) = [thyroglobulin]-3,5-diiodo-L-tyrosine + 2 H2O</text>
        <dbReference type="Rhea" id="RHEA:48960"/>
        <dbReference type="Rhea" id="RHEA-COMP:12275"/>
        <dbReference type="Rhea" id="RHEA-COMP:12276"/>
        <dbReference type="ChEBI" id="CHEBI:15377"/>
        <dbReference type="ChEBI" id="CHEBI:15378"/>
        <dbReference type="ChEBI" id="CHEBI:16240"/>
        <dbReference type="ChEBI" id="CHEBI:16382"/>
        <dbReference type="ChEBI" id="CHEBI:90870"/>
        <dbReference type="ChEBI" id="CHEBI:90871"/>
        <dbReference type="EC" id="1.11.1.8"/>
    </reaction>
</comment>
<dbReference type="GO" id="GO:0004447">
    <property type="term" value="F:iodide peroxidase activity"/>
    <property type="evidence" value="ECO:0007669"/>
    <property type="project" value="UniProtKB-EC"/>
</dbReference>
<dbReference type="InterPro" id="IPR029589">
    <property type="entry name" value="TPO"/>
</dbReference>
<evidence type="ECO:0000256" key="25">
    <source>
        <dbReference type="ARBA" id="ARBA00023324"/>
    </source>
</evidence>
<evidence type="ECO:0000256" key="3">
    <source>
        <dbReference type="ARBA" id="ARBA00004479"/>
    </source>
</evidence>
<evidence type="ECO:0000313" key="37">
    <source>
        <dbReference type="Ensembl" id="ENSSPUP00000022490.1"/>
    </source>
</evidence>
<dbReference type="InterPro" id="IPR049883">
    <property type="entry name" value="NOTCH1_EGF-like"/>
</dbReference>
<keyword evidence="20" id="KW-0560">Oxidoreductase</keyword>
<evidence type="ECO:0000256" key="10">
    <source>
        <dbReference type="ARBA" id="ARBA00022536"/>
    </source>
</evidence>
<evidence type="ECO:0000256" key="18">
    <source>
        <dbReference type="ARBA" id="ARBA00022837"/>
    </source>
</evidence>
<evidence type="ECO:0000256" key="24">
    <source>
        <dbReference type="ARBA" id="ARBA00023180"/>
    </source>
</evidence>
<evidence type="ECO:0000256" key="22">
    <source>
        <dbReference type="ARBA" id="ARBA00023136"/>
    </source>
</evidence>
<dbReference type="PROSITE" id="PS00010">
    <property type="entry name" value="ASX_HYDROXYL"/>
    <property type="match status" value="1"/>
</dbReference>
<dbReference type="PROSITE" id="PS01187">
    <property type="entry name" value="EGF_CA"/>
    <property type="match status" value="1"/>
</dbReference>
<evidence type="ECO:0000256" key="8">
    <source>
        <dbReference type="ARBA" id="ARBA00021693"/>
    </source>
</evidence>
<dbReference type="CDD" id="cd09825">
    <property type="entry name" value="thyroid_peroxidase"/>
    <property type="match status" value="1"/>
</dbReference>
<dbReference type="PROSITE" id="PS50292">
    <property type="entry name" value="PEROXIDASE_3"/>
    <property type="match status" value="1"/>
</dbReference>
<evidence type="ECO:0000256" key="11">
    <source>
        <dbReference type="ARBA" id="ARBA00022559"/>
    </source>
</evidence>
<accession>A0A8D0LBD1</accession>
<dbReference type="SUPFAM" id="SSF48113">
    <property type="entry name" value="Heme-dependent peroxidases"/>
    <property type="match status" value="1"/>
</dbReference>
<dbReference type="CDD" id="cd00054">
    <property type="entry name" value="EGF_CA"/>
    <property type="match status" value="1"/>
</dbReference>
<dbReference type="Ensembl" id="ENSSPUT00000023978.1">
    <property type="protein sequence ID" value="ENSSPUP00000022490.1"/>
    <property type="gene ID" value="ENSSPUG00000017256.1"/>
</dbReference>
<comment type="subcellular location">
    <subcellularLocation>
        <location evidence="3">Membrane</location>
        <topology evidence="3">Single-pass type I membrane protein</topology>
    </subcellularLocation>
</comment>
<feature type="binding site" description="axial binding residue" evidence="32">
    <location>
        <position position="426"/>
    </location>
    <ligand>
        <name>heme b</name>
        <dbReference type="ChEBI" id="CHEBI:60344"/>
    </ligand>
    <ligandPart>
        <name>Fe</name>
        <dbReference type="ChEBI" id="CHEBI:18248"/>
    </ligandPart>
</feature>
<evidence type="ECO:0000256" key="15">
    <source>
        <dbReference type="ARBA" id="ARBA00022723"/>
    </source>
</evidence>
<comment type="caution">
    <text evidence="33">Lacks conserved residue(s) required for the propagation of feature annotation.</text>
</comment>
<dbReference type="CDD" id="cd00033">
    <property type="entry name" value="CCP"/>
    <property type="match status" value="1"/>
</dbReference>
<dbReference type="PRINTS" id="PR00457">
    <property type="entry name" value="ANPEROXIDASE"/>
</dbReference>
<dbReference type="SMART" id="SM00181">
    <property type="entry name" value="EGF"/>
    <property type="match status" value="1"/>
</dbReference>
<keyword evidence="16" id="KW-0732">Signal</keyword>
<dbReference type="GO" id="GO:0005615">
    <property type="term" value="C:extracellular space"/>
    <property type="evidence" value="ECO:0007669"/>
    <property type="project" value="TreeGrafter"/>
</dbReference>
<dbReference type="GO" id="GO:0042446">
    <property type="term" value="P:hormone biosynthetic process"/>
    <property type="evidence" value="ECO:0007669"/>
    <property type="project" value="UniProtKB-KW"/>
</dbReference>
<dbReference type="GeneTree" id="ENSGT00940000158104"/>
<dbReference type="GO" id="GO:0006590">
    <property type="term" value="P:thyroid hormone generation"/>
    <property type="evidence" value="ECO:0007669"/>
    <property type="project" value="UniProtKB-UniPathway"/>
</dbReference>
<evidence type="ECO:0000256" key="33">
    <source>
        <dbReference type="PROSITE-ProRule" id="PRU00076"/>
    </source>
</evidence>
<dbReference type="Gene3D" id="1.10.640.10">
    <property type="entry name" value="Haem peroxidase domain superfamily, animal type"/>
    <property type="match status" value="1"/>
</dbReference>
<keyword evidence="12 32" id="KW-0349">Heme</keyword>
<evidence type="ECO:0000256" key="34">
    <source>
        <dbReference type="PROSITE-ProRule" id="PRU00302"/>
    </source>
</evidence>
<evidence type="ECO:0000259" key="36">
    <source>
        <dbReference type="PROSITE" id="PS50923"/>
    </source>
</evidence>
<evidence type="ECO:0000256" key="28">
    <source>
        <dbReference type="ARBA" id="ARBA00048299"/>
    </source>
</evidence>
<evidence type="ECO:0000256" key="31">
    <source>
        <dbReference type="ARBA" id="ARBA00061342"/>
    </source>
</evidence>
<dbReference type="Gene3D" id="2.10.25.10">
    <property type="entry name" value="Laminin"/>
    <property type="match status" value="1"/>
</dbReference>
<comment type="similarity">
    <text evidence="31">Belongs to the peroxidase family. XPO subfamily.</text>
</comment>
<keyword evidence="10 33" id="KW-0245">EGF-like domain</keyword>
<dbReference type="PROSITE" id="PS50026">
    <property type="entry name" value="EGF_3"/>
    <property type="match status" value="1"/>
</dbReference>
<evidence type="ECO:0000256" key="17">
    <source>
        <dbReference type="ARBA" id="ARBA00022737"/>
    </source>
</evidence>
<dbReference type="InterPro" id="IPR000152">
    <property type="entry name" value="EGF-type_Asp/Asn_hydroxyl_site"/>
</dbReference>
<evidence type="ECO:0000256" key="5">
    <source>
        <dbReference type="ARBA" id="ARBA00008928"/>
    </source>
</evidence>
<evidence type="ECO:0000256" key="32">
    <source>
        <dbReference type="PIRSR" id="PIRSR619791-2"/>
    </source>
</evidence>
<dbReference type="GO" id="GO:0016020">
    <property type="term" value="C:membrane"/>
    <property type="evidence" value="ECO:0007669"/>
    <property type="project" value="UniProtKB-SubCell"/>
</dbReference>
<proteinExistence type="inferred from homology"/>
<reference evidence="37" key="1">
    <citation type="submission" date="2025-08" db="UniProtKB">
        <authorList>
            <consortium name="Ensembl"/>
        </authorList>
    </citation>
    <scope>IDENTIFICATION</scope>
</reference>
<comment type="subunit">
    <text evidence="6">Interacts with DUOX1, DUOX2 and CYBA.</text>
</comment>
<dbReference type="GO" id="GO:0006979">
    <property type="term" value="P:response to oxidative stress"/>
    <property type="evidence" value="ECO:0007669"/>
    <property type="project" value="InterPro"/>
</dbReference>
<protein>
    <recommendedName>
        <fullName evidence="8">Thyroid peroxidase</fullName>
        <ecNumber evidence="7">1.11.1.8</ecNumber>
    </recommendedName>
</protein>
<dbReference type="GO" id="GO:0035162">
    <property type="term" value="P:embryonic hemopoiesis"/>
    <property type="evidence" value="ECO:0007669"/>
    <property type="project" value="Ensembl"/>
</dbReference>
<evidence type="ECO:0000256" key="7">
    <source>
        <dbReference type="ARBA" id="ARBA00012311"/>
    </source>
</evidence>
<dbReference type="InterPro" id="IPR037120">
    <property type="entry name" value="Haem_peroxidase_sf_animal"/>
</dbReference>
<keyword evidence="14" id="KW-0812">Transmembrane</keyword>
<dbReference type="InterPro" id="IPR001881">
    <property type="entry name" value="EGF-like_Ca-bd_dom"/>
</dbReference>
<dbReference type="Pfam" id="PF00084">
    <property type="entry name" value="Sushi"/>
    <property type="match status" value="1"/>
</dbReference>
<dbReference type="InterPro" id="IPR018097">
    <property type="entry name" value="EGF_Ca-bd_CS"/>
</dbReference>
<dbReference type="InterPro" id="IPR019791">
    <property type="entry name" value="Haem_peroxidase_animal"/>
</dbReference>
<dbReference type="PANTHER" id="PTHR11475">
    <property type="entry name" value="OXIDASE/PEROXIDASE"/>
    <property type="match status" value="1"/>
</dbReference>
<evidence type="ECO:0000256" key="30">
    <source>
        <dbReference type="ARBA" id="ARBA00049000"/>
    </source>
</evidence>
<evidence type="ECO:0000256" key="19">
    <source>
        <dbReference type="ARBA" id="ARBA00022989"/>
    </source>
</evidence>
<comment type="catalytic activity">
    <reaction evidence="29">
        <text>2 iodide + H2O2 + 2 H(+) = diiodine + 2 H2O</text>
        <dbReference type="Rhea" id="RHEA:23336"/>
        <dbReference type="ChEBI" id="CHEBI:15377"/>
        <dbReference type="ChEBI" id="CHEBI:15378"/>
        <dbReference type="ChEBI" id="CHEBI:16240"/>
        <dbReference type="ChEBI" id="CHEBI:16382"/>
        <dbReference type="ChEBI" id="CHEBI:17606"/>
        <dbReference type="EC" id="1.11.1.8"/>
    </reaction>
</comment>
<keyword evidence="19" id="KW-1133">Transmembrane helix</keyword>
<feature type="domain" description="Sushi" evidence="36">
    <location>
        <begin position="635"/>
        <end position="691"/>
    </location>
</feature>
<dbReference type="InterPro" id="IPR035976">
    <property type="entry name" value="Sushi/SCR/CCP_sf"/>
</dbReference>
<evidence type="ECO:0000256" key="2">
    <source>
        <dbReference type="ARBA" id="ARBA00003834"/>
    </source>
</evidence>
<dbReference type="SMART" id="SM00032">
    <property type="entry name" value="CCP"/>
    <property type="match status" value="1"/>
</dbReference>
<evidence type="ECO:0000256" key="23">
    <source>
        <dbReference type="ARBA" id="ARBA00023157"/>
    </source>
</evidence>
<evidence type="ECO:0000256" key="16">
    <source>
        <dbReference type="ARBA" id="ARBA00022729"/>
    </source>
</evidence>
<reference evidence="37" key="2">
    <citation type="submission" date="2025-09" db="UniProtKB">
        <authorList>
            <consortium name="Ensembl"/>
        </authorList>
    </citation>
    <scope>IDENTIFICATION</scope>
</reference>
<evidence type="ECO:0000256" key="21">
    <source>
        <dbReference type="ARBA" id="ARBA00023004"/>
    </source>
</evidence>
<dbReference type="GO" id="GO:0042744">
    <property type="term" value="P:hydrogen peroxide catabolic process"/>
    <property type="evidence" value="ECO:0007669"/>
    <property type="project" value="UniProtKB-KW"/>
</dbReference>
<dbReference type="Gene3D" id="2.10.70.10">
    <property type="entry name" value="Complement Module, domain 1"/>
    <property type="match status" value="1"/>
</dbReference>
<keyword evidence="24" id="KW-0325">Glycoprotein</keyword>
<dbReference type="UniPathway" id="UPA00194"/>
<dbReference type="Proteomes" id="UP000694392">
    <property type="component" value="Unplaced"/>
</dbReference>
<dbReference type="GO" id="GO:0020037">
    <property type="term" value="F:heme binding"/>
    <property type="evidence" value="ECO:0007669"/>
    <property type="project" value="InterPro"/>
</dbReference>
<evidence type="ECO:0000256" key="12">
    <source>
        <dbReference type="ARBA" id="ARBA00022617"/>
    </source>
</evidence>
<dbReference type="SUPFAM" id="SSF57535">
    <property type="entry name" value="Complement control module/SCR domain"/>
    <property type="match status" value="1"/>
</dbReference>
<keyword evidence="17" id="KW-0677">Repeat</keyword>
<comment type="cofactor">
    <cofactor evidence="1">
        <name>heme b</name>
        <dbReference type="ChEBI" id="CHEBI:60344"/>
    </cofactor>
</comment>
<dbReference type="Pfam" id="PF07645">
    <property type="entry name" value="EGF_CA"/>
    <property type="match status" value="1"/>
</dbReference>
<dbReference type="FunFam" id="1.10.640.10:FF:000001">
    <property type="entry name" value="Peroxidasin homolog"/>
    <property type="match status" value="1"/>
</dbReference>
<keyword evidence="11" id="KW-0575">Peroxidase</keyword>
<keyword evidence="38" id="KW-1185">Reference proteome</keyword>
<dbReference type="GO" id="GO:0005509">
    <property type="term" value="F:calcium ion binding"/>
    <property type="evidence" value="ECO:0007669"/>
    <property type="project" value="InterPro"/>
</dbReference>
<evidence type="ECO:0000256" key="29">
    <source>
        <dbReference type="ARBA" id="ARBA00048771"/>
    </source>
</evidence>
<evidence type="ECO:0000256" key="26">
    <source>
        <dbReference type="ARBA" id="ARBA00048137"/>
    </source>
</evidence>
<evidence type="ECO:0000256" key="6">
    <source>
        <dbReference type="ARBA" id="ARBA00011561"/>
    </source>
</evidence>
<evidence type="ECO:0000256" key="27">
    <source>
        <dbReference type="ARBA" id="ARBA00048250"/>
    </source>
</evidence>
<evidence type="ECO:0000259" key="35">
    <source>
        <dbReference type="PROSITE" id="PS50026"/>
    </source>
</evidence>
<keyword evidence="23" id="KW-1015">Disulfide bond</keyword>
<comment type="pathway">
    <text evidence="4">Hormone biosynthesis; thyroid hormone biosynthesis.</text>
</comment>
<keyword evidence="21 32" id="KW-0408">Iron</keyword>
<evidence type="ECO:0000256" key="9">
    <source>
        <dbReference type="ARBA" id="ARBA00022534"/>
    </source>
</evidence>
<keyword evidence="25" id="KW-0376">Hydrogen peroxide</keyword>
<keyword evidence="15 32" id="KW-0479">Metal-binding</keyword>
<dbReference type="InterPro" id="IPR010255">
    <property type="entry name" value="Haem_peroxidase_sf"/>
</dbReference>
<gene>
    <name evidence="37" type="primary">TPO</name>
</gene>
<comment type="catalytic activity">
    <reaction evidence="26">
        <text>[thyroglobulin]-L-tyrosine + iodide + H2O2 + H(+) = [thyroglobulin]-3-iodo-L-tyrosine + 2 H2O</text>
        <dbReference type="Rhea" id="RHEA:48956"/>
        <dbReference type="Rhea" id="RHEA-COMP:12274"/>
        <dbReference type="Rhea" id="RHEA-COMP:12275"/>
        <dbReference type="ChEBI" id="CHEBI:15377"/>
        <dbReference type="ChEBI" id="CHEBI:15378"/>
        <dbReference type="ChEBI" id="CHEBI:16240"/>
        <dbReference type="ChEBI" id="CHEBI:16382"/>
        <dbReference type="ChEBI" id="CHEBI:46858"/>
        <dbReference type="ChEBI" id="CHEBI:90870"/>
        <dbReference type="EC" id="1.11.1.8"/>
    </reaction>
</comment>
<evidence type="ECO:0000256" key="13">
    <source>
        <dbReference type="ARBA" id="ARBA00022659"/>
    </source>
</evidence>
<dbReference type="Pfam" id="PF03098">
    <property type="entry name" value="An_peroxidase"/>
    <property type="match status" value="1"/>
</dbReference>
<sequence length="763" mass="85572">MAPALLLAFSKFPDQESEDISQAAERMETSIRIFNAKAEQKHKRSLHPSDLLSAEVLSMIANVSGCLPYMLPPKCPDNCLANKYRHITGVCNNREHPRWGASNTALARWLPPVYEDGIGQPKGWIPGFLYNGFPLPLVREVTRKIIHASNEAVTEDDLYSDIIITWGQYIDHDIAFTPQSLKRANFLRGADCQLTCENLNPCFPIKVFANDTLSTGMGCMPFYRSSPACGTGDQGILLGNLSALTPRQQINGLTSFLDASTVYGSTPAVESKLRNFTSEKGLLRTNLQYFDNDREYLPFVDQLLSPCAQDPNSEEAERIECFMAGDSRSSEVISLTALHTLWLREHNRLAKALKKLNRHWSSEMVYQEARKIISALHQIITLRDYIPKIIGPDAFNQYIGLYKGYDHTINPTVSNVFSTAAFRFGHATIHPIIKRLNAQYQDDPDLPNLYLHEVFFSPWRLIKEGGLDPLLRGVLARSAKLQVQDQMLNEELTEKLFVLSNNGSLDLASLNLQRGRDHGLPGYNDWREFCGLPRLETEADLNTAIASREVVKKLMELYGNPNNIDIWLGGLAESFLPGARNGPLFACIIGKQMKALREVLNHLWHNPHLFKHTRGLDTCKLHLFLSFVYIVFLEETCGFPMKVENGNYVYCSEFGKASVVYTCRHGYQLQGEKQLTCTNSGWNLQPPVCIDINECDNKINPPCHSSANCMNTKGSYQCLCTDPYELAEDGRTCTGKGASSIVPVETILLFGVMTDTSTLLPNL</sequence>
<dbReference type="EC" id="1.11.1.8" evidence="7"/>
<name>A0A8D0LBD1_SPHPU</name>
<evidence type="ECO:0000256" key="4">
    <source>
        <dbReference type="ARBA" id="ARBA00005197"/>
    </source>
</evidence>
<organism evidence="37 38">
    <name type="scientific">Sphenodon punctatus</name>
    <name type="common">Tuatara</name>
    <name type="synonym">Hatteria punctata</name>
    <dbReference type="NCBI Taxonomy" id="8508"/>
    <lineage>
        <taxon>Eukaryota</taxon>
        <taxon>Metazoa</taxon>
        <taxon>Chordata</taxon>
        <taxon>Craniata</taxon>
        <taxon>Vertebrata</taxon>
        <taxon>Euteleostomi</taxon>
        <taxon>Lepidosauria</taxon>
        <taxon>Sphenodontia</taxon>
        <taxon>Sphenodontidae</taxon>
        <taxon>Sphenodon</taxon>
    </lineage>
</organism>
<dbReference type="InterPro" id="IPR000436">
    <property type="entry name" value="Sushi_SCR_CCP_dom"/>
</dbReference>
<comment type="similarity">
    <text evidence="5">Belongs to the prostaglandin G/H synthase family.</text>
</comment>
<evidence type="ECO:0000256" key="14">
    <source>
        <dbReference type="ARBA" id="ARBA00022692"/>
    </source>
</evidence>
<dbReference type="PROSITE" id="PS50923">
    <property type="entry name" value="SUSHI"/>
    <property type="match status" value="1"/>
</dbReference>
<dbReference type="SMART" id="SM00179">
    <property type="entry name" value="EGF_CA"/>
    <property type="match status" value="1"/>
</dbReference>
<comment type="catalytic activity">
    <reaction evidence="27">
        <text>[thyroglobulin]-3-iodo-L-tyrosine + [thyroglobulin]-3,5-diiodo-L-tyrosine + H2O2 = [thyroglobulin]-3,3',5-triiodo-L-thyronine + [thyroglobulin]-dehydroalanine + 2 H2O</text>
        <dbReference type="Rhea" id="RHEA:48968"/>
        <dbReference type="Rhea" id="RHEA-COMP:12275"/>
        <dbReference type="Rhea" id="RHEA-COMP:12276"/>
        <dbReference type="Rhea" id="RHEA-COMP:12278"/>
        <dbReference type="Rhea" id="RHEA-COMP:12279"/>
        <dbReference type="ChEBI" id="CHEBI:15377"/>
        <dbReference type="ChEBI" id="CHEBI:16240"/>
        <dbReference type="ChEBI" id="CHEBI:90870"/>
        <dbReference type="ChEBI" id="CHEBI:90871"/>
        <dbReference type="ChEBI" id="CHEBI:90873"/>
        <dbReference type="ChEBI" id="CHEBI:90874"/>
        <dbReference type="EC" id="1.11.1.8"/>
    </reaction>
</comment>
<evidence type="ECO:0000313" key="38">
    <source>
        <dbReference type="Proteomes" id="UP000694392"/>
    </source>
</evidence>
<comment type="function">
    <text evidence="2">Iodination and coupling of the hormonogenic tyrosines in thyroglobulin to yield the thyroid hormones T(3) and T(4).</text>
</comment>
<dbReference type="InterPro" id="IPR000742">
    <property type="entry name" value="EGF"/>
</dbReference>
<dbReference type="AlphaFoldDB" id="A0A8D0LBD1"/>
<comment type="catalytic activity">
    <reaction evidence="28">
        <text>2 [thyroglobulin]-3,5-diiodo-L-tyrosine + H2O2 = [thyroglobulin]-L-thyroxine + [thyroglobulin]-dehydroalanine + 2 H2O</text>
        <dbReference type="Rhea" id="RHEA:48964"/>
        <dbReference type="Rhea" id="RHEA-COMP:12276"/>
        <dbReference type="Rhea" id="RHEA-COMP:12277"/>
        <dbReference type="Rhea" id="RHEA-COMP:12278"/>
        <dbReference type="ChEBI" id="CHEBI:15377"/>
        <dbReference type="ChEBI" id="CHEBI:16240"/>
        <dbReference type="ChEBI" id="CHEBI:90871"/>
        <dbReference type="ChEBI" id="CHEBI:90872"/>
        <dbReference type="ChEBI" id="CHEBI:90873"/>
        <dbReference type="EC" id="1.11.1.8"/>
    </reaction>
</comment>
<keyword evidence="9" id="KW-0893">Thyroid hormones biosynthesis</keyword>
<evidence type="ECO:0000256" key="1">
    <source>
        <dbReference type="ARBA" id="ARBA00001970"/>
    </source>
</evidence>
<keyword evidence="22" id="KW-0472">Membrane</keyword>